<dbReference type="CDD" id="cd06173">
    <property type="entry name" value="MFS_MefA_like"/>
    <property type="match status" value="1"/>
</dbReference>
<dbReference type="PROSITE" id="PS50850">
    <property type="entry name" value="MFS"/>
    <property type="match status" value="1"/>
</dbReference>
<evidence type="ECO:0000313" key="9">
    <source>
        <dbReference type="EMBL" id="CAB4574240.1"/>
    </source>
</evidence>
<feature type="transmembrane region" description="Helical" evidence="7">
    <location>
        <begin position="16"/>
        <end position="40"/>
    </location>
</feature>
<protein>
    <submittedName>
        <fullName evidence="9">Unannotated protein</fullName>
    </submittedName>
</protein>
<evidence type="ECO:0000256" key="6">
    <source>
        <dbReference type="ARBA" id="ARBA00023136"/>
    </source>
</evidence>
<feature type="transmembrane region" description="Helical" evidence="7">
    <location>
        <begin position="374"/>
        <end position="392"/>
    </location>
</feature>
<sequence length="417" mass="42909">MSNHPFRPLRHRSVRLLWSAALVSDIGTWVQLIVVGSLVAADTGSAVQTGLVALATFMPQGIASPIGGLLADKFDRRRVFASALLLQATMTAALAAVLGAGVRDPAVLTAIILVASGAGALGAPSYQAMLPDLVEPDELMAMISLGVYSWNGGRILGPMIGTVLAATVGPAWTIAFNAATFVVLSGAVWAVRRSFRPHGGADGTIGERLVGGWRALRVAPGCFHGVMIAILVNLTLIPFMGLIPIFASAEFDGGTGLTGAMSSAQGIGAIFGGLLVTMLAVRVRRSRMVAIVIGWLAAALLAYATSPNQVAVIACAAVLGAGTSAFFVTVSTIIQRDAPPESRGRIMSLNQASMGVSYGIGLMVIGSIGDLANLRVAFTVGAVALLAGFLVLRHRSNTWYPAIDGDAAESGPRLVSA</sequence>
<feature type="transmembrane region" description="Helical" evidence="7">
    <location>
        <begin position="311"/>
        <end position="334"/>
    </location>
</feature>
<dbReference type="PANTHER" id="PTHR23513:SF11">
    <property type="entry name" value="STAPHYLOFERRIN A TRANSPORTER"/>
    <property type="match status" value="1"/>
</dbReference>
<evidence type="ECO:0000256" key="5">
    <source>
        <dbReference type="ARBA" id="ARBA00022989"/>
    </source>
</evidence>
<dbReference type="InterPro" id="IPR020846">
    <property type="entry name" value="MFS_dom"/>
</dbReference>
<evidence type="ECO:0000256" key="3">
    <source>
        <dbReference type="ARBA" id="ARBA00022475"/>
    </source>
</evidence>
<dbReference type="InterPro" id="IPR036259">
    <property type="entry name" value="MFS_trans_sf"/>
</dbReference>
<dbReference type="AlphaFoldDB" id="A0A6J6ECN0"/>
<feature type="domain" description="Major facilitator superfamily (MFS) profile" evidence="8">
    <location>
        <begin position="13"/>
        <end position="399"/>
    </location>
</feature>
<gene>
    <name evidence="9" type="ORF">UFOPK1493_02599</name>
</gene>
<name>A0A6J6ECN0_9ZZZZ</name>
<dbReference type="InterPro" id="IPR010290">
    <property type="entry name" value="TM_effector"/>
</dbReference>
<keyword evidence="3" id="KW-1003">Cell membrane</keyword>
<feature type="transmembrane region" description="Helical" evidence="7">
    <location>
        <begin position="79"/>
        <end position="100"/>
    </location>
</feature>
<evidence type="ECO:0000256" key="2">
    <source>
        <dbReference type="ARBA" id="ARBA00022448"/>
    </source>
</evidence>
<organism evidence="9">
    <name type="scientific">freshwater metagenome</name>
    <dbReference type="NCBI Taxonomy" id="449393"/>
    <lineage>
        <taxon>unclassified sequences</taxon>
        <taxon>metagenomes</taxon>
        <taxon>ecological metagenomes</taxon>
    </lineage>
</organism>
<dbReference type="Gene3D" id="1.20.1250.20">
    <property type="entry name" value="MFS general substrate transporter like domains"/>
    <property type="match status" value="1"/>
</dbReference>
<evidence type="ECO:0000256" key="4">
    <source>
        <dbReference type="ARBA" id="ARBA00022692"/>
    </source>
</evidence>
<evidence type="ECO:0000256" key="1">
    <source>
        <dbReference type="ARBA" id="ARBA00004651"/>
    </source>
</evidence>
<evidence type="ECO:0000256" key="7">
    <source>
        <dbReference type="SAM" id="Phobius"/>
    </source>
</evidence>
<feature type="transmembrane region" description="Helical" evidence="7">
    <location>
        <begin position="259"/>
        <end position="281"/>
    </location>
</feature>
<comment type="subcellular location">
    <subcellularLocation>
        <location evidence="1">Cell membrane</location>
        <topology evidence="1">Multi-pass membrane protein</topology>
    </subcellularLocation>
</comment>
<dbReference type="PANTHER" id="PTHR23513">
    <property type="entry name" value="INTEGRAL MEMBRANE EFFLUX PROTEIN-RELATED"/>
    <property type="match status" value="1"/>
</dbReference>
<keyword evidence="4 7" id="KW-0812">Transmembrane</keyword>
<feature type="transmembrane region" description="Helical" evidence="7">
    <location>
        <begin position="106"/>
        <end position="126"/>
    </location>
</feature>
<evidence type="ECO:0000259" key="8">
    <source>
        <dbReference type="PROSITE" id="PS50850"/>
    </source>
</evidence>
<feature type="transmembrane region" description="Helical" evidence="7">
    <location>
        <begin position="222"/>
        <end position="247"/>
    </location>
</feature>
<reference evidence="9" key="1">
    <citation type="submission" date="2020-05" db="EMBL/GenBank/DDBJ databases">
        <authorList>
            <person name="Chiriac C."/>
            <person name="Salcher M."/>
            <person name="Ghai R."/>
            <person name="Kavagutti S V."/>
        </authorList>
    </citation>
    <scope>NUCLEOTIDE SEQUENCE</scope>
</reference>
<dbReference type="GO" id="GO:0005886">
    <property type="term" value="C:plasma membrane"/>
    <property type="evidence" value="ECO:0007669"/>
    <property type="project" value="UniProtKB-SubCell"/>
</dbReference>
<feature type="transmembrane region" description="Helical" evidence="7">
    <location>
        <begin position="288"/>
        <end position="305"/>
    </location>
</feature>
<dbReference type="EMBL" id="CAEZSR010000112">
    <property type="protein sequence ID" value="CAB4574240.1"/>
    <property type="molecule type" value="Genomic_DNA"/>
</dbReference>
<keyword evidence="2" id="KW-0813">Transport</keyword>
<keyword evidence="5 7" id="KW-1133">Transmembrane helix</keyword>
<keyword evidence="6 7" id="KW-0472">Membrane</keyword>
<feature type="transmembrane region" description="Helical" evidence="7">
    <location>
        <begin position="346"/>
        <end position="368"/>
    </location>
</feature>
<dbReference type="SUPFAM" id="SSF103473">
    <property type="entry name" value="MFS general substrate transporter"/>
    <property type="match status" value="1"/>
</dbReference>
<feature type="transmembrane region" description="Helical" evidence="7">
    <location>
        <begin position="172"/>
        <end position="191"/>
    </location>
</feature>
<dbReference type="Pfam" id="PF05977">
    <property type="entry name" value="MFS_3"/>
    <property type="match status" value="1"/>
</dbReference>
<proteinExistence type="predicted"/>
<accession>A0A6J6ECN0</accession>
<dbReference type="GO" id="GO:0022857">
    <property type="term" value="F:transmembrane transporter activity"/>
    <property type="evidence" value="ECO:0007669"/>
    <property type="project" value="InterPro"/>
</dbReference>